<keyword evidence="10" id="KW-1185">Reference proteome</keyword>
<dbReference type="AlphaFoldDB" id="A0A9N9SDU9"/>
<keyword evidence="5" id="KW-0862">Zinc</keyword>
<keyword evidence="2" id="KW-0479">Metal-binding</keyword>
<dbReference type="SUPFAM" id="SSF57667">
    <property type="entry name" value="beta-beta-alpha zinc fingers"/>
    <property type="match status" value="2"/>
</dbReference>
<dbReference type="InterPro" id="IPR013087">
    <property type="entry name" value="Znf_C2H2_type"/>
</dbReference>
<protein>
    <recommendedName>
        <fullName evidence="8">C2H2-type domain-containing protein</fullName>
    </recommendedName>
</protein>
<dbReference type="EMBL" id="OU896718">
    <property type="protein sequence ID" value="CAG9815847.1"/>
    <property type="molecule type" value="Genomic_DNA"/>
</dbReference>
<evidence type="ECO:0000259" key="8">
    <source>
        <dbReference type="PROSITE" id="PS50157"/>
    </source>
</evidence>
<keyword evidence="3" id="KW-0677">Repeat</keyword>
<feature type="domain" description="C2H2-type" evidence="8">
    <location>
        <begin position="91"/>
        <end position="119"/>
    </location>
</feature>
<sequence length="216" mass="24810">MHRFEQGGSLSVQQDDIKVLGTHQLSEIGENDTAPLPPPEIGDTIDGSKTWHMRLTFDKLPGGCNLHRCKLCGKIVTHIRNHYHVHFPGRFECPLCRATYTRSDNLRTHCKFKHPRYNPDTRKFDLHQPKFEQLPSPNSASALADVKCYKVSQLFQRVGSMDERRRCVLCGKIVSNTRNHYYVHFPGQYSCTHCPAVYTRSDTLLLHMRTKHPSVA</sequence>
<accession>A0A9N9SDU9</accession>
<reference evidence="9" key="2">
    <citation type="submission" date="2022-10" db="EMBL/GenBank/DDBJ databases">
        <authorList>
            <consortium name="ENA_rothamsted_submissions"/>
            <consortium name="culmorum"/>
            <person name="King R."/>
        </authorList>
    </citation>
    <scope>NUCLEOTIDE SEQUENCE</scope>
</reference>
<dbReference type="GO" id="GO:0008270">
    <property type="term" value="F:zinc ion binding"/>
    <property type="evidence" value="ECO:0007669"/>
    <property type="project" value="UniProtKB-KW"/>
</dbReference>
<dbReference type="PROSITE" id="PS50157">
    <property type="entry name" value="ZINC_FINGER_C2H2_2"/>
    <property type="match status" value="2"/>
</dbReference>
<evidence type="ECO:0000256" key="7">
    <source>
        <dbReference type="PROSITE-ProRule" id="PRU00042"/>
    </source>
</evidence>
<dbReference type="InterPro" id="IPR036236">
    <property type="entry name" value="Znf_C2H2_sf"/>
</dbReference>
<evidence type="ECO:0000256" key="1">
    <source>
        <dbReference type="ARBA" id="ARBA00004123"/>
    </source>
</evidence>
<dbReference type="PROSITE" id="PS00028">
    <property type="entry name" value="ZINC_FINGER_C2H2_1"/>
    <property type="match status" value="2"/>
</dbReference>
<evidence type="ECO:0000256" key="6">
    <source>
        <dbReference type="ARBA" id="ARBA00023242"/>
    </source>
</evidence>
<comment type="subcellular location">
    <subcellularLocation>
        <location evidence="1">Nucleus</location>
    </subcellularLocation>
</comment>
<evidence type="ECO:0000256" key="4">
    <source>
        <dbReference type="ARBA" id="ARBA00022771"/>
    </source>
</evidence>
<dbReference type="Gene3D" id="3.30.160.60">
    <property type="entry name" value="Classic Zinc Finger"/>
    <property type="match status" value="2"/>
</dbReference>
<proteinExistence type="predicted"/>
<dbReference type="OrthoDB" id="5560627at2759"/>
<evidence type="ECO:0000313" key="10">
    <source>
        <dbReference type="Proteomes" id="UP001153737"/>
    </source>
</evidence>
<reference evidence="9" key="1">
    <citation type="submission" date="2022-01" db="EMBL/GenBank/DDBJ databases">
        <authorList>
            <person name="King R."/>
        </authorList>
    </citation>
    <scope>NUCLEOTIDE SEQUENCE</scope>
</reference>
<evidence type="ECO:0000256" key="5">
    <source>
        <dbReference type="ARBA" id="ARBA00022833"/>
    </source>
</evidence>
<dbReference type="Proteomes" id="UP001153737">
    <property type="component" value="Chromosome 12"/>
</dbReference>
<evidence type="ECO:0000313" key="9">
    <source>
        <dbReference type="EMBL" id="CAG9815847.1"/>
    </source>
</evidence>
<dbReference type="SMART" id="SM00355">
    <property type="entry name" value="ZnF_C2H2"/>
    <property type="match status" value="3"/>
</dbReference>
<dbReference type="PANTHER" id="PTHR24406">
    <property type="entry name" value="TRANSCRIPTIONAL REPRESSOR CTCFL-RELATED"/>
    <property type="match status" value="1"/>
</dbReference>
<keyword evidence="4 7" id="KW-0863">Zinc-finger</keyword>
<evidence type="ECO:0000256" key="3">
    <source>
        <dbReference type="ARBA" id="ARBA00022737"/>
    </source>
</evidence>
<evidence type="ECO:0000256" key="2">
    <source>
        <dbReference type="ARBA" id="ARBA00022723"/>
    </source>
</evidence>
<organism evidence="9 10">
    <name type="scientific">Phaedon cochleariae</name>
    <name type="common">Mustard beetle</name>
    <dbReference type="NCBI Taxonomy" id="80249"/>
    <lineage>
        <taxon>Eukaryota</taxon>
        <taxon>Metazoa</taxon>
        <taxon>Ecdysozoa</taxon>
        <taxon>Arthropoda</taxon>
        <taxon>Hexapoda</taxon>
        <taxon>Insecta</taxon>
        <taxon>Pterygota</taxon>
        <taxon>Neoptera</taxon>
        <taxon>Endopterygota</taxon>
        <taxon>Coleoptera</taxon>
        <taxon>Polyphaga</taxon>
        <taxon>Cucujiformia</taxon>
        <taxon>Chrysomeloidea</taxon>
        <taxon>Chrysomelidae</taxon>
        <taxon>Chrysomelinae</taxon>
        <taxon>Chrysomelini</taxon>
        <taxon>Phaedon</taxon>
    </lineage>
</organism>
<keyword evidence="6" id="KW-0539">Nucleus</keyword>
<dbReference type="GO" id="GO:0005634">
    <property type="term" value="C:nucleus"/>
    <property type="evidence" value="ECO:0007669"/>
    <property type="project" value="UniProtKB-SubCell"/>
</dbReference>
<feature type="domain" description="C2H2-type" evidence="8">
    <location>
        <begin position="189"/>
        <end position="216"/>
    </location>
</feature>
<name>A0A9N9SDU9_PHACE</name>
<gene>
    <name evidence="9" type="ORF">PHAECO_LOCUS3362</name>
</gene>
<dbReference type="InterPro" id="IPR050888">
    <property type="entry name" value="ZnF_C2H2-type_TF"/>
</dbReference>
<dbReference type="Pfam" id="PF00096">
    <property type="entry name" value="zf-C2H2"/>
    <property type="match status" value="1"/>
</dbReference>